<keyword evidence="1" id="KW-0812">Transmembrane</keyword>
<dbReference type="Proteomes" id="UP000176863">
    <property type="component" value="Unassembled WGS sequence"/>
</dbReference>
<protein>
    <recommendedName>
        <fullName evidence="4">Carboxypeptidase regulatory-like domain-containing protein</fullName>
    </recommendedName>
</protein>
<evidence type="ECO:0000313" key="3">
    <source>
        <dbReference type="Proteomes" id="UP000176863"/>
    </source>
</evidence>
<sequence>MQRKFARPATSYKLLAAGSLRGVTLLDTVVGTALMLVIFLGIAAVFQLAVDVVTNNKARGGALALANERMEYIRSLSYTSIGTVGGIPAGAIAQSETVVVNGVTHTRRTVVVYGDDPKDGTGAADSNGIVEDYKIAKVDVAWVSRNGTRHLVLVSRFESLSGMEITCAPCGTLTIHAVNAASQPLPGASVSIENAAASPAISIHTFTNESGTAQIIGAPVASGYSVVVTKPGFSTARTYSVTSQNTNPNPSNLTVANNQTTTGTFAIDVLGTKSVNTWTQILPGTWTDTFTDSSNIATSASTTVTAGSVRLTGSSGSYPALGNFQSITISPASLNKWKTFTASISTPAQTGILFRFYDGSGSTPIPDSVLPGNSAGFAISTVSLLNVSTSTYPSIRIMSELSSNDPAVTPSIDSYSVLYDYGPDPLPNIAFTLRGDKTIGSGPSGVVYKYSQNLNSGAGASVSTSTLEWDTYTITVNGTSTAYDIASSCASPQPETILPAASQTTNLFLAAHTVNSLLVDVRSSATSALIEDATVVLSRTGFAATSTTDTCGQAFFGGLTSASTTVKTSAAGYTTKTQSGVSVGGTSQLSVTLN</sequence>
<dbReference type="STRING" id="1798480.A2851_00065"/>
<evidence type="ECO:0000313" key="2">
    <source>
        <dbReference type="EMBL" id="OGG53360.1"/>
    </source>
</evidence>
<dbReference type="Pfam" id="PF13620">
    <property type="entry name" value="CarboxypepD_reg"/>
    <property type="match status" value="1"/>
</dbReference>
<dbReference type="SUPFAM" id="SSF49464">
    <property type="entry name" value="Carboxypeptidase regulatory domain-like"/>
    <property type="match status" value="2"/>
</dbReference>
<evidence type="ECO:0000256" key="1">
    <source>
        <dbReference type="SAM" id="Phobius"/>
    </source>
</evidence>
<reference evidence="2 3" key="1">
    <citation type="journal article" date="2016" name="Nat. Commun.">
        <title>Thousands of microbial genomes shed light on interconnected biogeochemical processes in an aquifer system.</title>
        <authorList>
            <person name="Anantharaman K."/>
            <person name="Brown C.T."/>
            <person name="Hug L.A."/>
            <person name="Sharon I."/>
            <person name="Castelle C.J."/>
            <person name="Probst A.J."/>
            <person name="Thomas B.C."/>
            <person name="Singh A."/>
            <person name="Wilkins M.J."/>
            <person name="Karaoz U."/>
            <person name="Brodie E.L."/>
            <person name="Williams K.H."/>
            <person name="Hubbard S.S."/>
            <person name="Banfield J.F."/>
        </authorList>
    </citation>
    <scope>NUCLEOTIDE SEQUENCE [LARGE SCALE GENOMIC DNA]</scope>
</reference>
<evidence type="ECO:0008006" key="4">
    <source>
        <dbReference type="Google" id="ProtNLM"/>
    </source>
</evidence>
<keyword evidence="1" id="KW-0472">Membrane</keyword>
<comment type="caution">
    <text evidence="2">The sequence shown here is derived from an EMBL/GenBank/DDBJ whole genome shotgun (WGS) entry which is preliminary data.</text>
</comment>
<feature type="transmembrane region" description="Helical" evidence="1">
    <location>
        <begin position="20"/>
        <end position="46"/>
    </location>
</feature>
<name>A0A1F6CWB3_9BACT</name>
<proteinExistence type="predicted"/>
<keyword evidence="1" id="KW-1133">Transmembrane helix</keyword>
<organism evidence="2 3">
    <name type="scientific">Candidatus Kaiserbacteria bacterium RIFCSPHIGHO2_01_FULL_53_29</name>
    <dbReference type="NCBI Taxonomy" id="1798480"/>
    <lineage>
        <taxon>Bacteria</taxon>
        <taxon>Candidatus Kaiseribacteriota</taxon>
    </lineage>
</organism>
<dbReference type="EMBL" id="MFKT01000013">
    <property type="protein sequence ID" value="OGG53360.1"/>
    <property type="molecule type" value="Genomic_DNA"/>
</dbReference>
<accession>A0A1F6CWB3</accession>
<dbReference type="AlphaFoldDB" id="A0A1F6CWB3"/>
<dbReference type="Gene3D" id="2.60.40.1120">
    <property type="entry name" value="Carboxypeptidase-like, regulatory domain"/>
    <property type="match status" value="1"/>
</dbReference>
<dbReference type="InterPro" id="IPR008969">
    <property type="entry name" value="CarboxyPept-like_regulatory"/>
</dbReference>
<gene>
    <name evidence="2" type="ORF">A2851_00065</name>
</gene>